<dbReference type="RefSeq" id="WP_015523284.1">
    <property type="nucleotide sequence ID" value="NZ_CABMMZ010000073.1"/>
</dbReference>
<organism evidence="1 2">
    <name type="scientific">Ruminococcus bromii</name>
    <dbReference type="NCBI Taxonomy" id="40518"/>
    <lineage>
        <taxon>Bacteria</taxon>
        <taxon>Bacillati</taxon>
        <taxon>Bacillota</taxon>
        <taxon>Clostridia</taxon>
        <taxon>Eubacteriales</taxon>
        <taxon>Oscillospiraceae</taxon>
        <taxon>Ruminococcus</taxon>
    </lineage>
</organism>
<dbReference type="GeneID" id="93767646"/>
<gene>
    <name evidence="1" type="ORF">RBATCC27255_01808</name>
</gene>
<reference evidence="1" key="1">
    <citation type="journal article" date="2018" name="Environ. Microbiol.">
        <title>Sporulation capability and amylosome conservation among diverse human colonic and rumen isolates of the keystone starch-degrader Ruminococcus bromii.</title>
        <authorList>
            <person name="Mukhopadhya I."/>
            <person name="Morais S."/>
            <person name="Laverde-Gomez J."/>
            <person name="Sheridan P.O."/>
            <person name="Walker A.W."/>
            <person name="Kelly W."/>
            <person name="Klieve A.V."/>
            <person name="Ouwerkerk D."/>
            <person name="Duncan S.H."/>
            <person name="Louis P."/>
            <person name="Koropatkin N."/>
            <person name="Cockburn D."/>
            <person name="Kibler R."/>
            <person name="Cooper P.J."/>
            <person name="Sandoval C."/>
            <person name="Crost E."/>
            <person name="Juge N."/>
            <person name="Bayer E.A."/>
            <person name="Flint H.J."/>
        </authorList>
    </citation>
    <scope>NUCLEOTIDE SEQUENCE [LARGE SCALE GENOMIC DNA]</scope>
    <source>
        <strain evidence="1">ATCC 27255</strain>
    </source>
</reference>
<protein>
    <submittedName>
        <fullName evidence="1">Uncharacterized protein</fullName>
    </submittedName>
</protein>
<name>A0A2N0UIY7_9FIRM</name>
<keyword evidence="2" id="KW-1185">Reference proteome</keyword>
<dbReference type="EMBL" id="NNSR01000073">
    <property type="protein sequence ID" value="PKD26942.1"/>
    <property type="molecule type" value="Genomic_DNA"/>
</dbReference>
<evidence type="ECO:0000313" key="2">
    <source>
        <dbReference type="Proteomes" id="UP000233425"/>
    </source>
</evidence>
<accession>A0A2N0UIY7</accession>
<comment type="caution">
    <text evidence="1">The sequence shown here is derived from an EMBL/GenBank/DDBJ whole genome shotgun (WGS) entry which is preliminary data.</text>
</comment>
<sequence length="55" mass="6396">MNSENNKLCPFCESEMMIIQDNLNNGKPYLECPTCGLRFQIEGFPENPQEIRETE</sequence>
<dbReference type="AlphaFoldDB" id="A0A2N0UIY7"/>
<evidence type="ECO:0000313" key="1">
    <source>
        <dbReference type="EMBL" id="PKD26942.1"/>
    </source>
</evidence>
<dbReference type="Proteomes" id="UP000233425">
    <property type="component" value="Unassembled WGS sequence"/>
</dbReference>
<proteinExistence type="predicted"/>